<protein>
    <submittedName>
        <fullName evidence="1">Uncharacterized protein</fullName>
    </submittedName>
</protein>
<gene>
    <name evidence="1" type="primary">Nfu_g_1_005871</name>
</gene>
<organism evidence="1">
    <name type="scientific">Nothobranchius furzeri</name>
    <name type="common">Turquoise killifish</name>
    <dbReference type="NCBI Taxonomy" id="105023"/>
    <lineage>
        <taxon>Eukaryota</taxon>
        <taxon>Metazoa</taxon>
        <taxon>Chordata</taxon>
        <taxon>Craniata</taxon>
        <taxon>Vertebrata</taxon>
        <taxon>Euteleostomi</taxon>
        <taxon>Actinopterygii</taxon>
        <taxon>Neopterygii</taxon>
        <taxon>Teleostei</taxon>
        <taxon>Neoteleostei</taxon>
        <taxon>Acanthomorphata</taxon>
        <taxon>Ovalentaria</taxon>
        <taxon>Atherinomorphae</taxon>
        <taxon>Cyprinodontiformes</taxon>
        <taxon>Nothobranchiidae</taxon>
        <taxon>Nothobranchius</taxon>
    </lineage>
</organism>
<accession>A0A1A8AH63</accession>
<dbReference type="AlphaFoldDB" id="A0A1A8AH63"/>
<name>A0A1A8AH63_NOTFU</name>
<evidence type="ECO:0000313" key="1">
    <source>
        <dbReference type="EMBL" id="SBP54033.1"/>
    </source>
</evidence>
<reference evidence="1" key="1">
    <citation type="submission" date="2016-05" db="EMBL/GenBank/DDBJ databases">
        <authorList>
            <person name="Lavstsen T."/>
            <person name="Jespersen J.S."/>
        </authorList>
    </citation>
    <scope>NUCLEOTIDE SEQUENCE</scope>
    <source>
        <tissue evidence="1">Brain</tissue>
    </source>
</reference>
<proteinExistence type="predicted"/>
<sequence length="92" mass="10749">MDSLDLWELKEIKVMMGYQACLDPLDQMVHQAPRDLWDLLEVKVYLVPKESVEMKDLKELMGLRVNLVFQDLLVGMVCLETVESQDQEVHKD</sequence>
<dbReference type="EMBL" id="HADY01015548">
    <property type="protein sequence ID" value="SBP54033.1"/>
    <property type="molecule type" value="Transcribed_RNA"/>
</dbReference>
<reference evidence="1" key="2">
    <citation type="submission" date="2016-06" db="EMBL/GenBank/DDBJ databases">
        <title>The genome of a short-lived fish provides insights into sex chromosome evolution and the genetic control of aging.</title>
        <authorList>
            <person name="Reichwald K."/>
            <person name="Felder M."/>
            <person name="Petzold A."/>
            <person name="Koch P."/>
            <person name="Groth M."/>
            <person name="Platzer M."/>
        </authorList>
    </citation>
    <scope>NUCLEOTIDE SEQUENCE</scope>
    <source>
        <tissue evidence="1">Brain</tissue>
    </source>
</reference>